<evidence type="ECO:0000313" key="2">
    <source>
        <dbReference type="Proteomes" id="UP000813215"/>
    </source>
</evidence>
<accession>A0A9E3LTM9</accession>
<reference evidence="1" key="2">
    <citation type="journal article" date="2022" name="Microbiol. Resour. Announc.">
        <title>Metagenome Sequencing to Explore Phylogenomics of Terrestrial Cyanobacteria.</title>
        <authorList>
            <person name="Ward R.D."/>
            <person name="Stajich J.E."/>
            <person name="Johansen J.R."/>
            <person name="Huntemann M."/>
            <person name="Clum A."/>
            <person name="Foster B."/>
            <person name="Foster B."/>
            <person name="Roux S."/>
            <person name="Palaniappan K."/>
            <person name="Varghese N."/>
            <person name="Mukherjee S."/>
            <person name="Reddy T.B.K."/>
            <person name="Daum C."/>
            <person name="Copeland A."/>
            <person name="Chen I.A."/>
            <person name="Ivanova N.N."/>
            <person name="Kyrpides N.C."/>
            <person name="Shapiro N."/>
            <person name="Eloe-Fadrosh E.A."/>
            <person name="Pietrasiak N."/>
        </authorList>
    </citation>
    <scope>NUCLEOTIDE SEQUENCE</scope>
    <source>
        <strain evidence="1">HA4357-MV3</strain>
    </source>
</reference>
<dbReference type="EMBL" id="JAHHHW010000092">
    <property type="protein sequence ID" value="MBW4432763.1"/>
    <property type="molecule type" value="Genomic_DNA"/>
</dbReference>
<proteinExistence type="predicted"/>
<dbReference type="AlphaFoldDB" id="A0A9E3LTM9"/>
<reference evidence="1" key="1">
    <citation type="submission" date="2021-05" db="EMBL/GenBank/DDBJ databases">
        <authorList>
            <person name="Pietrasiak N."/>
            <person name="Ward R."/>
            <person name="Stajich J.E."/>
            <person name="Kurbessoian T."/>
        </authorList>
    </citation>
    <scope>NUCLEOTIDE SEQUENCE</scope>
    <source>
        <strain evidence="1">HA4357-MV3</strain>
    </source>
</reference>
<gene>
    <name evidence="1" type="ORF">KME28_13805</name>
</gene>
<organism evidence="1 2">
    <name type="scientific">Pelatocladus maniniholoensis HA4357-MV3</name>
    <dbReference type="NCBI Taxonomy" id="1117104"/>
    <lineage>
        <taxon>Bacteria</taxon>
        <taxon>Bacillati</taxon>
        <taxon>Cyanobacteriota</taxon>
        <taxon>Cyanophyceae</taxon>
        <taxon>Nostocales</taxon>
        <taxon>Nostocaceae</taxon>
        <taxon>Pelatocladus</taxon>
    </lineage>
</organism>
<name>A0A9E3LTM9_9NOST</name>
<dbReference type="Proteomes" id="UP000813215">
    <property type="component" value="Unassembled WGS sequence"/>
</dbReference>
<comment type="caution">
    <text evidence="1">The sequence shown here is derived from an EMBL/GenBank/DDBJ whole genome shotgun (WGS) entry which is preliminary data.</text>
</comment>
<evidence type="ECO:0000313" key="1">
    <source>
        <dbReference type="EMBL" id="MBW4432763.1"/>
    </source>
</evidence>
<sequence>MERIAVYVLPISNFKRLTDCSVWHDVRSYRHIPNLNMAKYYQAVTNPIPLKPFSQSQKFKRAFDPS</sequence>
<protein>
    <submittedName>
        <fullName evidence="1">Uncharacterized protein</fullName>
    </submittedName>
</protein>